<keyword evidence="8" id="KW-1185">Reference proteome</keyword>
<accession>A0A371FUV4</accession>
<evidence type="ECO:0000259" key="6">
    <source>
        <dbReference type="PROSITE" id="PS50846"/>
    </source>
</evidence>
<dbReference type="PROSITE" id="PS50846">
    <property type="entry name" value="HMA_2"/>
    <property type="match status" value="1"/>
</dbReference>
<dbReference type="CDD" id="cd00371">
    <property type="entry name" value="HMA"/>
    <property type="match status" value="1"/>
</dbReference>
<keyword evidence="3" id="KW-0449">Lipoprotein</keyword>
<evidence type="ECO:0000256" key="3">
    <source>
        <dbReference type="ARBA" id="ARBA00023288"/>
    </source>
</evidence>
<evidence type="ECO:0000256" key="5">
    <source>
        <dbReference type="ARBA" id="ARBA00024045"/>
    </source>
</evidence>
<evidence type="ECO:0000313" key="8">
    <source>
        <dbReference type="Proteomes" id="UP000257109"/>
    </source>
</evidence>
<dbReference type="Gene3D" id="3.30.70.100">
    <property type="match status" value="1"/>
</dbReference>
<dbReference type="EMBL" id="QJKJ01007722">
    <property type="protein sequence ID" value="RDX82137.1"/>
    <property type="molecule type" value="Genomic_DNA"/>
</dbReference>
<dbReference type="AlphaFoldDB" id="A0A371FUV4"/>
<name>A0A371FUV4_MUCPR</name>
<evidence type="ECO:0000256" key="2">
    <source>
        <dbReference type="ARBA" id="ARBA00022723"/>
    </source>
</evidence>
<dbReference type="InterPro" id="IPR006121">
    <property type="entry name" value="HMA_dom"/>
</dbReference>
<dbReference type="InterPro" id="IPR036163">
    <property type="entry name" value="HMA_dom_sf"/>
</dbReference>
<proteinExistence type="inferred from homology"/>
<feature type="domain" description="HMA" evidence="6">
    <location>
        <begin position="7"/>
        <end position="71"/>
    </location>
</feature>
<protein>
    <submittedName>
        <fullName evidence="7">Heavy metal-associated isoprenylated plant protein 36</fullName>
    </submittedName>
</protein>
<dbReference type="PANTHER" id="PTHR45868:SF14">
    <property type="entry name" value="OS08G0205500 PROTEIN"/>
    <property type="match status" value="1"/>
</dbReference>
<keyword evidence="1" id="KW-0488">Methylation</keyword>
<feature type="non-terminal residue" evidence="7">
    <location>
        <position position="1"/>
    </location>
</feature>
<evidence type="ECO:0000256" key="4">
    <source>
        <dbReference type="ARBA" id="ARBA00023289"/>
    </source>
</evidence>
<dbReference type="OrthoDB" id="689350at2759"/>
<keyword evidence="4" id="KW-0636">Prenylation</keyword>
<sequence length="234" mass="26720">MAKEVSFKKIEVKVSANCCEGCKRKVKKALRNLEGVLNIDIDPLQPKITLLGNMNPHILIKKLLKVGKRAELCSYEEVEAEDKEEIMAASKEKEKQDTKWEQEKHPQRCDIKIEETKGVTGKKKASKDDNKMSLDAYSENYLPQQEVNFMVHPSIMNTYSNIKTHPHYCYIAQPCAVAVPYYAIPSYSAPPLPQACVEDNCHFDMPRFEPSFLRPTVRVGDYFSDENTMGCHVM</sequence>
<dbReference type="PANTHER" id="PTHR45868">
    <property type="entry name" value="HEAVY METAL-ASSOCIATED ISOPRENYLATED PLANT PROTEIN 33-RELATED"/>
    <property type="match status" value="1"/>
</dbReference>
<dbReference type="GO" id="GO:0046872">
    <property type="term" value="F:metal ion binding"/>
    <property type="evidence" value="ECO:0007669"/>
    <property type="project" value="UniProtKB-KW"/>
</dbReference>
<keyword evidence="2" id="KW-0479">Metal-binding</keyword>
<dbReference type="SUPFAM" id="SSF55008">
    <property type="entry name" value="HMA, heavy metal-associated domain"/>
    <property type="match status" value="1"/>
</dbReference>
<organism evidence="7 8">
    <name type="scientific">Mucuna pruriens</name>
    <name type="common">Velvet bean</name>
    <name type="synonym">Dolichos pruriens</name>
    <dbReference type="NCBI Taxonomy" id="157652"/>
    <lineage>
        <taxon>Eukaryota</taxon>
        <taxon>Viridiplantae</taxon>
        <taxon>Streptophyta</taxon>
        <taxon>Embryophyta</taxon>
        <taxon>Tracheophyta</taxon>
        <taxon>Spermatophyta</taxon>
        <taxon>Magnoliopsida</taxon>
        <taxon>eudicotyledons</taxon>
        <taxon>Gunneridae</taxon>
        <taxon>Pentapetalae</taxon>
        <taxon>rosids</taxon>
        <taxon>fabids</taxon>
        <taxon>Fabales</taxon>
        <taxon>Fabaceae</taxon>
        <taxon>Papilionoideae</taxon>
        <taxon>50 kb inversion clade</taxon>
        <taxon>NPAAA clade</taxon>
        <taxon>indigoferoid/millettioid clade</taxon>
        <taxon>Phaseoleae</taxon>
        <taxon>Mucuna</taxon>
    </lineage>
</organism>
<gene>
    <name evidence="7" type="primary">HIPP36</name>
    <name evidence="7" type="ORF">CR513_37114</name>
</gene>
<evidence type="ECO:0000256" key="1">
    <source>
        <dbReference type="ARBA" id="ARBA00022481"/>
    </source>
</evidence>
<dbReference type="Pfam" id="PF00403">
    <property type="entry name" value="HMA"/>
    <property type="match status" value="1"/>
</dbReference>
<reference evidence="7" key="1">
    <citation type="submission" date="2018-05" db="EMBL/GenBank/DDBJ databases">
        <title>Draft genome of Mucuna pruriens seed.</title>
        <authorList>
            <person name="Nnadi N.E."/>
            <person name="Vos R."/>
            <person name="Hasami M.H."/>
            <person name="Devisetty U.K."/>
            <person name="Aguiy J.C."/>
        </authorList>
    </citation>
    <scope>NUCLEOTIDE SEQUENCE [LARGE SCALE GENOMIC DNA]</scope>
    <source>
        <strain evidence="7">JCA_2017</strain>
    </source>
</reference>
<comment type="caution">
    <text evidence="7">The sequence shown here is derived from an EMBL/GenBank/DDBJ whole genome shotgun (WGS) entry which is preliminary data.</text>
</comment>
<dbReference type="Proteomes" id="UP000257109">
    <property type="component" value="Unassembled WGS sequence"/>
</dbReference>
<evidence type="ECO:0000313" key="7">
    <source>
        <dbReference type="EMBL" id="RDX82137.1"/>
    </source>
</evidence>
<comment type="similarity">
    <text evidence="5">Belongs to the HIPP family.</text>
</comment>
<dbReference type="STRING" id="157652.A0A371FUV4"/>